<sequence>MPHCIIEYAQPIEVLVSPEALIHAVYVGALNSQLFEAEDIKTRIIPFNHYSSGIIKQNFIHISLKILSGRTFQQRKVLSSAVLT</sequence>
<keyword evidence="2" id="KW-1185">Reference proteome</keyword>
<evidence type="ECO:0000313" key="2">
    <source>
        <dbReference type="Proteomes" id="UP000537141"/>
    </source>
</evidence>
<gene>
    <name evidence="1" type="ORF">HNQ55_002309</name>
</gene>
<dbReference type="InterPro" id="IPR014347">
    <property type="entry name" value="Tautomerase/MIF_sf"/>
</dbReference>
<accession>A0A7X0NHY7</accession>
<dbReference type="GO" id="GO:0008704">
    <property type="term" value="F:5-carboxymethyl-2-hydroxymuconate delta-isomerase activity"/>
    <property type="evidence" value="ECO:0007669"/>
    <property type="project" value="UniProtKB-EC"/>
</dbReference>
<protein>
    <submittedName>
        <fullName evidence="1">5-carboxymethyl-2-hydroxymuconate isomerase</fullName>
        <ecNumber evidence="1">5.3.3.10</ecNumber>
    </submittedName>
</protein>
<organism evidence="1 2">
    <name type="scientific">Thalassotalea piscium</name>
    <dbReference type="NCBI Taxonomy" id="1230533"/>
    <lineage>
        <taxon>Bacteria</taxon>
        <taxon>Pseudomonadati</taxon>
        <taxon>Pseudomonadota</taxon>
        <taxon>Gammaproteobacteria</taxon>
        <taxon>Alteromonadales</taxon>
        <taxon>Colwelliaceae</taxon>
        <taxon>Thalassotalea</taxon>
    </lineage>
</organism>
<name>A0A7X0NHY7_9GAMM</name>
<dbReference type="EC" id="5.3.3.10" evidence="1"/>
<comment type="caution">
    <text evidence="1">The sequence shown here is derived from an EMBL/GenBank/DDBJ whole genome shotgun (WGS) entry which is preliminary data.</text>
</comment>
<dbReference type="EMBL" id="JACHHU010000019">
    <property type="protein sequence ID" value="MBB6543787.1"/>
    <property type="molecule type" value="Genomic_DNA"/>
</dbReference>
<dbReference type="Pfam" id="PF02962">
    <property type="entry name" value="CHMI"/>
    <property type="match status" value="1"/>
</dbReference>
<dbReference type="AlphaFoldDB" id="A0A7X0NHY7"/>
<dbReference type="PANTHER" id="PTHR37950:SF1">
    <property type="entry name" value="4-HYDROXYPHENYLACETATE CATABOLISM PROTEIN"/>
    <property type="match status" value="1"/>
</dbReference>
<dbReference type="Proteomes" id="UP000537141">
    <property type="component" value="Unassembled WGS sequence"/>
</dbReference>
<reference evidence="1 2" key="1">
    <citation type="submission" date="2020-08" db="EMBL/GenBank/DDBJ databases">
        <title>Genomic Encyclopedia of Type Strains, Phase IV (KMG-IV): sequencing the most valuable type-strain genomes for metagenomic binning, comparative biology and taxonomic classification.</title>
        <authorList>
            <person name="Goeker M."/>
        </authorList>
    </citation>
    <scope>NUCLEOTIDE SEQUENCE [LARGE SCALE GENOMIC DNA]</scope>
    <source>
        <strain evidence="1 2">DSM 26287</strain>
    </source>
</reference>
<dbReference type="InterPro" id="IPR004220">
    <property type="entry name" value="5-COMe_2-OHmuconate_Isoase"/>
</dbReference>
<keyword evidence="1" id="KW-0413">Isomerase</keyword>
<evidence type="ECO:0000313" key="1">
    <source>
        <dbReference type="EMBL" id="MBB6543787.1"/>
    </source>
</evidence>
<dbReference type="Gene3D" id="3.30.429.10">
    <property type="entry name" value="Macrophage Migration Inhibitory Factor"/>
    <property type="match status" value="1"/>
</dbReference>
<dbReference type="RefSeq" id="WP_221435191.1">
    <property type="nucleotide sequence ID" value="NZ_AP027362.1"/>
</dbReference>
<dbReference type="SUPFAM" id="SSF55331">
    <property type="entry name" value="Tautomerase/MIF"/>
    <property type="match status" value="1"/>
</dbReference>
<proteinExistence type="predicted"/>
<dbReference type="PANTHER" id="PTHR37950">
    <property type="entry name" value="4-HYDROXYPHENYLACETATE CATABOLISM PROTEIN"/>
    <property type="match status" value="1"/>
</dbReference>